<dbReference type="Proteomes" id="UP000030765">
    <property type="component" value="Unassembled WGS sequence"/>
</dbReference>
<dbReference type="VEuPathDB" id="VectorBase:ASIC012836"/>
<reference evidence="3" key="2">
    <citation type="submission" date="2020-05" db="UniProtKB">
        <authorList>
            <consortium name="EnsemblMetazoa"/>
        </authorList>
    </citation>
    <scope>IDENTIFICATION</scope>
</reference>
<organism evidence="2">
    <name type="scientific">Anopheles sinensis</name>
    <name type="common">Mosquito</name>
    <dbReference type="NCBI Taxonomy" id="74873"/>
    <lineage>
        <taxon>Eukaryota</taxon>
        <taxon>Metazoa</taxon>
        <taxon>Ecdysozoa</taxon>
        <taxon>Arthropoda</taxon>
        <taxon>Hexapoda</taxon>
        <taxon>Insecta</taxon>
        <taxon>Pterygota</taxon>
        <taxon>Neoptera</taxon>
        <taxon>Endopterygota</taxon>
        <taxon>Diptera</taxon>
        <taxon>Nematocera</taxon>
        <taxon>Culicoidea</taxon>
        <taxon>Culicidae</taxon>
        <taxon>Anophelinae</taxon>
        <taxon>Anopheles</taxon>
    </lineage>
</organism>
<dbReference type="EMBL" id="ATLV01020200">
    <property type="status" value="NOT_ANNOTATED_CDS"/>
    <property type="molecule type" value="Genomic_DNA"/>
</dbReference>
<evidence type="ECO:0000256" key="1">
    <source>
        <dbReference type="SAM" id="MobiDB-lite"/>
    </source>
</evidence>
<dbReference type="AlphaFoldDB" id="A0A084W3X8"/>
<protein>
    <submittedName>
        <fullName evidence="2 3">Uncharacterized protein</fullName>
    </submittedName>
</protein>
<feature type="region of interest" description="Disordered" evidence="1">
    <location>
        <begin position="1"/>
        <end position="57"/>
    </location>
</feature>
<keyword evidence="4" id="KW-1185">Reference proteome</keyword>
<evidence type="ECO:0000313" key="4">
    <source>
        <dbReference type="Proteomes" id="UP000030765"/>
    </source>
</evidence>
<dbReference type="EnsemblMetazoa" id="ASIC012836-RA">
    <property type="protein sequence ID" value="ASIC012836-PA"/>
    <property type="gene ID" value="ASIC012836"/>
</dbReference>
<name>A0A084W3X8_ANOSI</name>
<evidence type="ECO:0000313" key="3">
    <source>
        <dbReference type="EnsemblMetazoa" id="ASIC012836-PA"/>
    </source>
</evidence>
<reference evidence="2 4" key="1">
    <citation type="journal article" date="2014" name="BMC Genomics">
        <title>Genome sequence of Anopheles sinensis provides insight into genetics basis of mosquito competence for malaria parasites.</title>
        <authorList>
            <person name="Zhou D."/>
            <person name="Zhang D."/>
            <person name="Ding G."/>
            <person name="Shi L."/>
            <person name="Hou Q."/>
            <person name="Ye Y."/>
            <person name="Xu Y."/>
            <person name="Zhou H."/>
            <person name="Xiong C."/>
            <person name="Li S."/>
            <person name="Yu J."/>
            <person name="Hong S."/>
            <person name="Yu X."/>
            <person name="Zou P."/>
            <person name="Chen C."/>
            <person name="Chang X."/>
            <person name="Wang W."/>
            <person name="Lv Y."/>
            <person name="Sun Y."/>
            <person name="Ma L."/>
            <person name="Shen B."/>
            <person name="Zhu C."/>
        </authorList>
    </citation>
    <scope>NUCLEOTIDE SEQUENCE [LARGE SCALE GENOMIC DNA]</scope>
</reference>
<evidence type="ECO:0000313" key="2">
    <source>
        <dbReference type="EMBL" id="KFB44922.1"/>
    </source>
</evidence>
<gene>
    <name evidence="2" type="ORF">ZHAS_00012836</name>
</gene>
<feature type="compositionally biased region" description="Polar residues" evidence="1">
    <location>
        <begin position="41"/>
        <end position="55"/>
    </location>
</feature>
<dbReference type="EMBL" id="KE525295">
    <property type="protein sequence ID" value="KFB44922.1"/>
    <property type="molecule type" value="Genomic_DNA"/>
</dbReference>
<accession>A0A084W3X8</accession>
<proteinExistence type="predicted"/>
<feature type="compositionally biased region" description="Basic and acidic residues" evidence="1">
    <location>
        <begin position="1"/>
        <end position="11"/>
    </location>
</feature>
<sequence>MGEESLERNDAGGKVLQPHVADYSPVRTHHHHQPEQEPDEGSQQQTPEGNQQNEIGSHGLKTAVFLWKVFLLIKTSHPAENGKRISKVCVGVTWTQPSLIA</sequence>